<accession>A0A939G1M7</accession>
<dbReference type="InterPro" id="IPR015421">
    <property type="entry name" value="PyrdxlP-dep_Trfase_major"/>
</dbReference>
<dbReference type="Proteomes" id="UP000664795">
    <property type="component" value="Unassembled WGS sequence"/>
</dbReference>
<gene>
    <name evidence="6" type="ORF">J2I48_00425</name>
</gene>
<dbReference type="PROSITE" id="PS00868">
    <property type="entry name" value="CYS_MET_METAB_PP"/>
    <property type="match status" value="1"/>
</dbReference>
<dbReference type="GO" id="GO:0004123">
    <property type="term" value="F:cystathionine gamma-lyase activity"/>
    <property type="evidence" value="ECO:0007669"/>
    <property type="project" value="TreeGrafter"/>
</dbReference>
<dbReference type="CDD" id="cd00614">
    <property type="entry name" value="CGS_like"/>
    <property type="match status" value="1"/>
</dbReference>
<comment type="similarity">
    <text evidence="2 5">Belongs to the trans-sulfuration enzymes family.</text>
</comment>
<keyword evidence="3 4" id="KW-0663">Pyridoxal phosphate</keyword>
<dbReference type="RefSeq" id="WP_207333406.1">
    <property type="nucleotide sequence ID" value="NZ_JAFMYU010000001.1"/>
</dbReference>
<keyword evidence="6" id="KW-0032">Aminotransferase</keyword>
<evidence type="ECO:0000256" key="1">
    <source>
        <dbReference type="ARBA" id="ARBA00001933"/>
    </source>
</evidence>
<reference evidence="6 7" key="1">
    <citation type="submission" date="2021-03" db="EMBL/GenBank/DDBJ databases">
        <title>Fibrella sp. HMF5036 genome sequencing and assembly.</title>
        <authorList>
            <person name="Kang H."/>
            <person name="Kim H."/>
            <person name="Bae S."/>
            <person name="Joh K."/>
        </authorList>
    </citation>
    <scope>NUCLEOTIDE SEQUENCE [LARGE SCALE GENOMIC DNA]</scope>
    <source>
        <strain evidence="6 7">HMF5036</strain>
    </source>
</reference>
<dbReference type="InterPro" id="IPR015422">
    <property type="entry name" value="PyrdxlP-dep_Trfase_small"/>
</dbReference>
<dbReference type="GO" id="GO:0003962">
    <property type="term" value="F:cystathionine gamma-synthase activity"/>
    <property type="evidence" value="ECO:0007669"/>
    <property type="project" value="TreeGrafter"/>
</dbReference>
<evidence type="ECO:0000256" key="4">
    <source>
        <dbReference type="PIRSR" id="PIRSR001434-2"/>
    </source>
</evidence>
<evidence type="ECO:0000256" key="2">
    <source>
        <dbReference type="ARBA" id="ARBA00009077"/>
    </source>
</evidence>
<evidence type="ECO:0000313" key="6">
    <source>
        <dbReference type="EMBL" id="MBO0929435.1"/>
    </source>
</evidence>
<dbReference type="Gene3D" id="3.90.1150.10">
    <property type="entry name" value="Aspartate Aminotransferase, domain 1"/>
    <property type="match status" value="1"/>
</dbReference>
<evidence type="ECO:0000256" key="3">
    <source>
        <dbReference type="ARBA" id="ARBA00022898"/>
    </source>
</evidence>
<name>A0A939G1M7_9BACT</name>
<protein>
    <submittedName>
        <fullName evidence="6">Aminotransferase class V-fold PLP-dependent enzyme</fullName>
    </submittedName>
</protein>
<evidence type="ECO:0000313" key="7">
    <source>
        <dbReference type="Proteomes" id="UP000664795"/>
    </source>
</evidence>
<feature type="modified residue" description="N6-(pyridoxal phosphate)lysine" evidence="4">
    <location>
        <position position="196"/>
    </location>
</feature>
<dbReference type="InterPro" id="IPR054542">
    <property type="entry name" value="Cys_met_metab_PP"/>
</dbReference>
<dbReference type="GO" id="GO:0005737">
    <property type="term" value="C:cytoplasm"/>
    <property type="evidence" value="ECO:0007669"/>
    <property type="project" value="TreeGrafter"/>
</dbReference>
<dbReference type="EMBL" id="JAFMYU010000001">
    <property type="protein sequence ID" value="MBO0929435.1"/>
    <property type="molecule type" value="Genomic_DNA"/>
</dbReference>
<proteinExistence type="inferred from homology"/>
<dbReference type="GO" id="GO:0008483">
    <property type="term" value="F:transaminase activity"/>
    <property type="evidence" value="ECO:0007669"/>
    <property type="project" value="UniProtKB-KW"/>
</dbReference>
<dbReference type="FunFam" id="3.40.640.10:FF:000046">
    <property type="entry name" value="Cystathionine gamma-lyase"/>
    <property type="match status" value="1"/>
</dbReference>
<dbReference type="PANTHER" id="PTHR11808:SF15">
    <property type="entry name" value="CYSTATHIONINE GAMMA-LYASE"/>
    <property type="match status" value="1"/>
</dbReference>
<dbReference type="Pfam" id="PF01053">
    <property type="entry name" value="Cys_Met_Meta_PP"/>
    <property type="match status" value="1"/>
</dbReference>
<evidence type="ECO:0000256" key="5">
    <source>
        <dbReference type="RuleBase" id="RU362118"/>
    </source>
</evidence>
<keyword evidence="7" id="KW-1185">Reference proteome</keyword>
<dbReference type="PIRSF" id="PIRSF001434">
    <property type="entry name" value="CGS"/>
    <property type="match status" value="1"/>
</dbReference>
<comment type="cofactor">
    <cofactor evidence="1 5">
        <name>pyridoxal 5'-phosphate</name>
        <dbReference type="ChEBI" id="CHEBI:597326"/>
    </cofactor>
</comment>
<keyword evidence="6" id="KW-0808">Transferase</keyword>
<comment type="caution">
    <text evidence="6">The sequence shown here is derived from an EMBL/GenBank/DDBJ whole genome shotgun (WGS) entry which is preliminary data.</text>
</comment>
<dbReference type="PANTHER" id="PTHR11808">
    <property type="entry name" value="TRANS-SULFURATION ENZYME FAMILY MEMBER"/>
    <property type="match status" value="1"/>
</dbReference>
<dbReference type="SUPFAM" id="SSF53383">
    <property type="entry name" value="PLP-dependent transferases"/>
    <property type="match status" value="1"/>
</dbReference>
<dbReference type="AlphaFoldDB" id="A0A939G1M7"/>
<dbReference type="GO" id="GO:0019343">
    <property type="term" value="P:cysteine biosynthetic process via cystathionine"/>
    <property type="evidence" value="ECO:0007669"/>
    <property type="project" value="TreeGrafter"/>
</dbReference>
<dbReference type="GO" id="GO:0030170">
    <property type="term" value="F:pyridoxal phosphate binding"/>
    <property type="evidence" value="ECO:0007669"/>
    <property type="project" value="InterPro"/>
</dbReference>
<sequence>MKPETVALLSTHYYDRNAGALAPPIYLSTTFERDADGSFKHGYLYARNANPNRDSLERSLTALEGGFASVAYASGQAATMNLFLALAPGDHVLIPTDAYYGTPALLEELMHPWGLTYTRVDMTDLAAVQAAMHDNTRVVWVETPSNPLLKIVDIQALAEIAHAGNAVCVCDNTWATPILQRPLDLGCDVVMHATTKYFGGHSDVLGGALVFKEDSKLYQRIRRLQSVGGAVPSPFECWLVLRGIKTLAARVRMQSETAGKVAEFLSQHPHVEAVHYPGLPTDSGHELAKKQMTGYGAMLSVQIRGGADDAIRVAAKLQIFTRATSLGGVESLIEHRASVEGPNSATPPNLLRMSIGLEHADDLIFDLKRALE</sequence>
<dbReference type="InterPro" id="IPR000277">
    <property type="entry name" value="Cys/Met-Metab_PyrdxlP-dep_enz"/>
</dbReference>
<dbReference type="Gene3D" id="3.40.640.10">
    <property type="entry name" value="Type I PLP-dependent aspartate aminotransferase-like (Major domain)"/>
    <property type="match status" value="1"/>
</dbReference>
<organism evidence="6 7">
    <name type="scientific">Fibrella aquatilis</name>
    <dbReference type="NCBI Taxonomy" id="2817059"/>
    <lineage>
        <taxon>Bacteria</taxon>
        <taxon>Pseudomonadati</taxon>
        <taxon>Bacteroidota</taxon>
        <taxon>Cytophagia</taxon>
        <taxon>Cytophagales</taxon>
        <taxon>Spirosomataceae</taxon>
        <taxon>Fibrella</taxon>
    </lineage>
</organism>
<dbReference type="GO" id="GO:0019346">
    <property type="term" value="P:transsulfuration"/>
    <property type="evidence" value="ECO:0007669"/>
    <property type="project" value="InterPro"/>
</dbReference>
<dbReference type="InterPro" id="IPR015424">
    <property type="entry name" value="PyrdxlP-dep_Trfase"/>
</dbReference>